<comment type="function">
    <text evidence="15">A probable ATP-dependent DNA helicase implicated in DNA repair and the maintenance of genomic stability. Acts as an anti-recombinase to counteract toxic recombination and limit crossover during meiosis. Regulates meiotic recombination and crossover homeostasis by physically dissociating strand invasion events and thereby promotes noncrossover repair by meiotic synthesis dependent strand annealing (SDSA) as well as disassembly of D loop recombination intermediates.</text>
</comment>
<dbReference type="PANTHER" id="PTHR11472:SF34">
    <property type="entry name" value="REGULATOR OF TELOMERE ELONGATION HELICASE 1"/>
    <property type="match status" value="1"/>
</dbReference>
<dbReference type="GO" id="GO:0004386">
    <property type="term" value="F:helicase activity"/>
    <property type="evidence" value="ECO:0007669"/>
    <property type="project" value="UniProtKB-KW"/>
</dbReference>
<comment type="subcellular location">
    <subcellularLocation>
        <location evidence="1 15">Nucleus</location>
    </subcellularLocation>
</comment>
<evidence type="ECO:0000256" key="13">
    <source>
        <dbReference type="ARBA" id="ARBA00023235"/>
    </source>
</evidence>
<evidence type="ECO:0000256" key="7">
    <source>
        <dbReference type="ARBA" id="ARBA00022806"/>
    </source>
</evidence>
<evidence type="ECO:0000256" key="16">
    <source>
        <dbReference type="SAM" id="MobiDB-lite"/>
    </source>
</evidence>
<dbReference type="NCBIfam" id="TIGR00604">
    <property type="entry name" value="rad3"/>
    <property type="match status" value="1"/>
</dbReference>
<dbReference type="EC" id="5.6.2.-" evidence="15"/>
<dbReference type="RefSeq" id="XP_022249146.1">
    <property type="nucleotide sequence ID" value="XM_022393438.1"/>
</dbReference>
<dbReference type="InterPro" id="IPR030845">
    <property type="entry name" value="RTEL1"/>
</dbReference>
<comment type="catalytic activity">
    <reaction evidence="15">
        <text>ATP + H2O = ADP + phosphate + H(+)</text>
        <dbReference type="Rhea" id="RHEA:13065"/>
        <dbReference type="ChEBI" id="CHEBI:15377"/>
        <dbReference type="ChEBI" id="CHEBI:15378"/>
        <dbReference type="ChEBI" id="CHEBI:30616"/>
        <dbReference type="ChEBI" id="CHEBI:43474"/>
        <dbReference type="ChEBI" id="CHEBI:456216"/>
    </reaction>
</comment>
<evidence type="ECO:0000256" key="3">
    <source>
        <dbReference type="ARBA" id="ARBA00022723"/>
    </source>
</evidence>
<evidence type="ECO:0000256" key="9">
    <source>
        <dbReference type="ARBA" id="ARBA00023004"/>
    </source>
</evidence>
<feature type="binding site" evidence="15">
    <location>
        <position position="142"/>
    </location>
    <ligand>
        <name>[4Fe-4S] cluster</name>
        <dbReference type="ChEBI" id="CHEBI:49883"/>
    </ligand>
</feature>
<dbReference type="HAMAP" id="MF_03065">
    <property type="entry name" value="RTEL1"/>
    <property type="match status" value="1"/>
</dbReference>
<keyword evidence="10 15" id="KW-0411">Iron-sulfur</keyword>
<keyword evidence="6 15" id="KW-0378">Hydrolase</keyword>
<keyword evidence="3 15" id="KW-0479">Metal-binding</keyword>
<dbReference type="SMART" id="SM00488">
    <property type="entry name" value="DEXDc2"/>
    <property type="match status" value="1"/>
</dbReference>
<dbReference type="SUPFAM" id="SSF57850">
    <property type="entry name" value="RING/U-box"/>
    <property type="match status" value="1"/>
</dbReference>
<dbReference type="InterPro" id="IPR014013">
    <property type="entry name" value="Helic_SF1/SF2_ATP-bd_DinG/Rad3"/>
</dbReference>
<keyword evidence="12 15" id="KW-0234">DNA repair</keyword>
<name>A0ABM1SZU0_LIMPO</name>
<accession>A0ABM1SZU0</accession>
<feature type="compositionally biased region" description="Polar residues" evidence="16">
    <location>
        <begin position="981"/>
        <end position="996"/>
    </location>
</feature>
<feature type="binding site" evidence="15">
    <location>
        <position position="133"/>
    </location>
    <ligand>
        <name>[4Fe-4S] cluster</name>
        <dbReference type="ChEBI" id="CHEBI:49883"/>
    </ligand>
</feature>
<sequence length="1077" mass="120949">MQAANGILESPTGTGKTLSLLCSSLAWLENHKALQQAMVLQGSVTDSQKNFTSQLWDQLELAVGERKQQTTIFSVPRIIYSSRTHTQLSQAVQELKKTNYKHMRAVVLGSRDQLCLHPEVSKLQNNAAKLHACRAKVNTRACPFYLNVEQKILGEKDYQTNSVIDIEDLVKLGKKHTCCPYYAARSLKSKTDIIFTPYNYLIDPKSRKAHGIELQGNVLIFDEAHNIESVCEESMSFQLKSADIALCISEVSQVIDKMKDINNLDFSQDSGAPDFTLADLSILKVMFCELEEELDSIVATEGVAGCTKPGDFMLEVLAKVDLTAQKKDIVLDLLDKVILFLTVNNTSPWMTKGAGLQKFSDMLRILFSKASLGATSNNIIKKEFSRMYKIFLQQETLKTQQKQIDVWTVATKTNKKQGWILNCWCFSPGLGMQDIVDQGIHSMILTSGTLSPLNSFAAELGQPFPIQLENPHIINDDQVYIGVVSQGPDGTPLNSSFRNRSDKKYLQSLGRTILNFSRIIPDGLLVFFPSYSVLKQCNEHWEESGLWQSMCAVKPIFIEPQGKDAFQESIEQFYNKIYAPESRGASFFAVCRGKVSEGLDFSDRNARAVIITGLPFPPFLDPRVKLKMSYLDQGPKNKGLSGNEWYMQQASRAVNQAVGRVIRHRKDYGAVLLCDNRFAEKRINSQLSLWVRDRVKSYTTFGPALRDLSKFFKNMDITGLHKTQVGISKESSDNCVQPVNNVVDSSFNPIQDIARNKFSQSIARNETKSHEDENPFQGYLLPLKPNDQAVHQTTGKRKSVFDALEECDAKNFKDTQSVISFSSLDTGVKNTNQLSASESKDTKKNCKRRKINMQLQGIDGEPNCKPHTSVGANPLKVENSREIWKKHLIKIKLLLGKTPDYAKFCSAIKEYKSVRDVKQFASVMKQVFSNVAEGKKFIEITSQIVSANERIEFLKLCESKMEKALLIENEESHRSEADISEGSNVSTPYSQPDKVSSQPPRALSFFSGLEHTCCWCKGKARVPVRTSCGNVYCCLCLKQLAKDKSNCVLCQKLLKKHKSDRLYFSSAPISKKVELHS</sequence>
<evidence type="ECO:0000256" key="14">
    <source>
        <dbReference type="ARBA" id="ARBA00023242"/>
    </source>
</evidence>
<keyword evidence="4 15" id="KW-0547">Nucleotide-binding</keyword>
<evidence type="ECO:0000313" key="18">
    <source>
        <dbReference type="Proteomes" id="UP000694941"/>
    </source>
</evidence>
<evidence type="ECO:0000256" key="12">
    <source>
        <dbReference type="ARBA" id="ARBA00023204"/>
    </source>
</evidence>
<keyword evidence="5 15" id="KW-0227">DNA damage</keyword>
<evidence type="ECO:0000256" key="11">
    <source>
        <dbReference type="ARBA" id="ARBA00023125"/>
    </source>
</evidence>
<dbReference type="SUPFAM" id="SSF52540">
    <property type="entry name" value="P-loop containing nucleoside triphosphate hydrolases"/>
    <property type="match status" value="1"/>
</dbReference>
<dbReference type="InterPro" id="IPR057498">
    <property type="entry name" value="Rtel1_ARCH"/>
</dbReference>
<keyword evidence="18" id="KW-1185">Reference proteome</keyword>
<feature type="binding site" evidence="15">
    <location>
        <position position="115"/>
    </location>
    <ligand>
        <name>[4Fe-4S] cluster</name>
        <dbReference type="ChEBI" id="CHEBI:49883"/>
    </ligand>
</feature>
<comment type="similarity">
    <text evidence="15">Belongs to the helicase family. RAD3/XPD subfamily.</text>
</comment>
<evidence type="ECO:0000256" key="10">
    <source>
        <dbReference type="ARBA" id="ARBA00023014"/>
    </source>
</evidence>
<dbReference type="Gene3D" id="3.40.50.300">
    <property type="entry name" value="P-loop containing nucleotide triphosphate hydrolases"/>
    <property type="match status" value="2"/>
</dbReference>
<gene>
    <name evidence="19" type="primary">LOC106465529</name>
</gene>
<feature type="domain" description="Helicase ATP-binding" evidence="17">
    <location>
        <begin position="1"/>
        <end position="270"/>
    </location>
</feature>
<evidence type="ECO:0000256" key="4">
    <source>
        <dbReference type="ARBA" id="ARBA00022741"/>
    </source>
</evidence>
<feature type="binding site" evidence="15">
    <location>
        <position position="179"/>
    </location>
    <ligand>
        <name>[4Fe-4S] cluster</name>
        <dbReference type="ChEBI" id="CHEBI:49883"/>
    </ligand>
</feature>
<keyword evidence="9 15" id="KW-0408">Iron</keyword>
<reference evidence="19" key="1">
    <citation type="submission" date="2025-08" db="UniProtKB">
        <authorList>
            <consortium name="RefSeq"/>
        </authorList>
    </citation>
    <scope>IDENTIFICATION</scope>
    <source>
        <tissue evidence="19">Muscle</tissue>
    </source>
</reference>
<proteinExistence type="inferred from homology"/>
<keyword evidence="13 15" id="KW-0413">Isomerase</keyword>
<dbReference type="InterPro" id="IPR006554">
    <property type="entry name" value="Helicase-like_DEXD_c2"/>
</dbReference>
<dbReference type="Gene3D" id="3.30.40.10">
    <property type="entry name" value="Zinc/RING finger domain, C3HC4 (zinc finger)"/>
    <property type="match status" value="1"/>
</dbReference>
<evidence type="ECO:0000313" key="19">
    <source>
        <dbReference type="RefSeq" id="XP_022249146.1"/>
    </source>
</evidence>
<evidence type="ECO:0000256" key="1">
    <source>
        <dbReference type="ARBA" id="ARBA00004123"/>
    </source>
</evidence>
<feature type="region of interest" description="Disordered" evidence="16">
    <location>
        <begin position="972"/>
        <end position="996"/>
    </location>
</feature>
<keyword evidence="8 15" id="KW-0067">ATP-binding</keyword>
<evidence type="ECO:0000256" key="15">
    <source>
        <dbReference type="HAMAP-Rule" id="MF_03065"/>
    </source>
</evidence>
<keyword evidence="2 15" id="KW-0004">4Fe-4S</keyword>
<keyword evidence="14 15" id="KW-0539">Nucleus</keyword>
<evidence type="ECO:0000259" key="17">
    <source>
        <dbReference type="PROSITE" id="PS51193"/>
    </source>
</evidence>
<evidence type="ECO:0000256" key="8">
    <source>
        <dbReference type="ARBA" id="ARBA00022840"/>
    </source>
</evidence>
<dbReference type="InterPro" id="IPR013083">
    <property type="entry name" value="Znf_RING/FYVE/PHD"/>
</dbReference>
<dbReference type="InterPro" id="IPR045028">
    <property type="entry name" value="DinG/Rad3-like"/>
</dbReference>
<dbReference type="PROSITE" id="PS51193">
    <property type="entry name" value="HELICASE_ATP_BIND_2"/>
    <property type="match status" value="1"/>
</dbReference>
<dbReference type="InterPro" id="IPR006555">
    <property type="entry name" value="ATP-dep_Helicase_C"/>
</dbReference>
<dbReference type="CDD" id="cd17970">
    <property type="entry name" value="DEAHc_FancJ"/>
    <property type="match status" value="1"/>
</dbReference>
<dbReference type="CDD" id="cd18788">
    <property type="entry name" value="SF2_C_XPD"/>
    <property type="match status" value="1"/>
</dbReference>
<dbReference type="SMART" id="SM00491">
    <property type="entry name" value="HELICc2"/>
    <property type="match status" value="1"/>
</dbReference>
<protein>
    <recommendedName>
        <fullName evidence="15">Regulator of telomere elongation helicase 1 homolog</fullName>
        <ecNumber evidence="15">5.6.2.-</ecNumber>
    </recommendedName>
</protein>
<dbReference type="Pfam" id="PF06733">
    <property type="entry name" value="DEAD_2"/>
    <property type="match status" value="1"/>
</dbReference>
<keyword evidence="7 15" id="KW-0347">Helicase</keyword>
<dbReference type="InterPro" id="IPR027417">
    <property type="entry name" value="P-loop_NTPase"/>
</dbReference>
<dbReference type="Pfam" id="PF13307">
    <property type="entry name" value="Helicase_C_2"/>
    <property type="match status" value="1"/>
</dbReference>
<dbReference type="Proteomes" id="UP000694941">
    <property type="component" value="Unplaced"/>
</dbReference>
<keyword evidence="11 15" id="KW-0238">DNA-binding</keyword>
<organism evidence="18 19">
    <name type="scientific">Limulus polyphemus</name>
    <name type="common">Atlantic horseshoe crab</name>
    <dbReference type="NCBI Taxonomy" id="6850"/>
    <lineage>
        <taxon>Eukaryota</taxon>
        <taxon>Metazoa</taxon>
        <taxon>Ecdysozoa</taxon>
        <taxon>Arthropoda</taxon>
        <taxon>Chelicerata</taxon>
        <taxon>Merostomata</taxon>
        <taxon>Xiphosura</taxon>
        <taxon>Limulidae</taxon>
        <taxon>Limulus</taxon>
    </lineage>
</organism>
<dbReference type="PANTHER" id="PTHR11472">
    <property type="entry name" value="DNA REPAIR DEAD HELICASE RAD3/XP-D SUBFAMILY MEMBER"/>
    <property type="match status" value="1"/>
</dbReference>
<dbReference type="Pfam" id="PF23109">
    <property type="entry name" value="ARCH_RTEL1"/>
    <property type="match status" value="1"/>
</dbReference>
<evidence type="ECO:0000256" key="5">
    <source>
        <dbReference type="ARBA" id="ARBA00022763"/>
    </source>
</evidence>
<evidence type="ECO:0000256" key="6">
    <source>
        <dbReference type="ARBA" id="ARBA00022801"/>
    </source>
</evidence>
<evidence type="ECO:0000256" key="2">
    <source>
        <dbReference type="ARBA" id="ARBA00022485"/>
    </source>
</evidence>
<dbReference type="InterPro" id="IPR010614">
    <property type="entry name" value="RAD3-like_helicase_DEAD"/>
</dbReference>
<dbReference type="InterPro" id="IPR013020">
    <property type="entry name" value="Rad3/Chl1-like"/>
</dbReference>
<dbReference type="GeneID" id="106465529"/>